<protein>
    <submittedName>
        <fullName evidence="3">Cytochrome C assembly protein</fullName>
    </submittedName>
</protein>
<name>A0ABY1ZRN0_9GAMM</name>
<keyword evidence="4" id="KW-1185">Reference proteome</keyword>
<feature type="transmembrane region" description="Helical" evidence="1">
    <location>
        <begin position="122"/>
        <end position="147"/>
    </location>
</feature>
<reference evidence="3 4" key="1">
    <citation type="submission" date="2019-02" db="EMBL/GenBank/DDBJ databases">
        <title>Marinobacter halodurans sp. nov., a marine bacterium isolated from sea tidal flat.</title>
        <authorList>
            <person name="Yoo Y."/>
            <person name="Lee D.W."/>
            <person name="Kim B.S."/>
            <person name="Kim J.-J."/>
        </authorList>
    </citation>
    <scope>NUCLEOTIDE SEQUENCE [LARGE SCALE GENOMIC DNA]</scope>
    <source>
        <strain evidence="3 4">YJ-S3-2</strain>
    </source>
</reference>
<keyword evidence="1" id="KW-1133">Transmembrane helix</keyword>
<dbReference type="Proteomes" id="UP000313645">
    <property type="component" value="Unassembled WGS sequence"/>
</dbReference>
<dbReference type="EMBL" id="SJDL01000006">
    <property type="protein sequence ID" value="TBW57836.1"/>
    <property type="molecule type" value="Genomic_DNA"/>
</dbReference>
<dbReference type="PANTHER" id="PTHR38034:SF1">
    <property type="entry name" value="INNER MEMBRANE PROTEIN YPJD"/>
    <property type="match status" value="1"/>
</dbReference>
<dbReference type="InterPro" id="IPR052372">
    <property type="entry name" value="YpjD/HemX"/>
</dbReference>
<dbReference type="InterPro" id="IPR002541">
    <property type="entry name" value="Cyt_c_assembly"/>
</dbReference>
<evidence type="ECO:0000313" key="3">
    <source>
        <dbReference type="EMBL" id="TBW57836.1"/>
    </source>
</evidence>
<feature type="transmembrane region" description="Helical" evidence="1">
    <location>
        <begin position="211"/>
        <end position="229"/>
    </location>
</feature>
<accession>A0ABY1ZRN0</accession>
<dbReference type="Pfam" id="PF01578">
    <property type="entry name" value="Cytochrom_C_asm"/>
    <property type="match status" value="1"/>
</dbReference>
<dbReference type="PANTHER" id="PTHR38034">
    <property type="entry name" value="INNER MEMBRANE PROTEIN YPJD"/>
    <property type="match status" value="1"/>
</dbReference>
<gene>
    <name evidence="3" type="ORF">EZI54_05120</name>
</gene>
<feature type="transmembrane region" description="Helical" evidence="1">
    <location>
        <begin position="180"/>
        <end position="199"/>
    </location>
</feature>
<sequence>MGTLILAVTTLFLYSVGTAMQTLVFRGRIKPNRGLTSLIGVLALISHGALIWDRIPETSTINMGLFPASLLISWFVVLLLLILNSRKPMQILFLAAYPLAALTVVFMLLFHSPPHYVSQSNWGMLAHIALAITAYSLFTLAAIQAFLVNLQNRQLKRNYNSLLIRNLPPLLTMESLLFELLWAGVIVLTLAIITGALFIHNMFDQNLAHKSLFSIMSWFVFTGLLIGHYTQGWRGQTASRWTLAGCALLMISYYGSKFALEFIFHRG</sequence>
<evidence type="ECO:0000256" key="1">
    <source>
        <dbReference type="SAM" id="Phobius"/>
    </source>
</evidence>
<keyword evidence="1" id="KW-0812">Transmembrane</keyword>
<dbReference type="RefSeq" id="WP_131479728.1">
    <property type="nucleotide sequence ID" value="NZ_SJDL01000006.1"/>
</dbReference>
<feature type="transmembrane region" description="Helical" evidence="1">
    <location>
        <begin position="64"/>
        <end position="83"/>
    </location>
</feature>
<keyword evidence="1" id="KW-0472">Membrane</keyword>
<evidence type="ECO:0000313" key="4">
    <source>
        <dbReference type="Proteomes" id="UP000313645"/>
    </source>
</evidence>
<comment type="caution">
    <text evidence="3">The sequence shown here is derived from an EMBL/GenBank/DDBJ whole genome shotgun (WGS) entry which is preliminary data.</text>
</comment>
<feature type="transmembrane region" description="Helical" evidence="1">
    <location>
        <begin position="241"/>
        <end position="264"/>
    </location>
</feature>
<organism evidence="3 4">
    <name type="scientific">Marinobacter halodurans</name>
    <dbReference type="NCBI Taxonomy" id="2528979"/>
    <lineage>
        <taxon>Bacteria</taxon>
        <taxon>Pseudomonadati</taxon>
        <taxon>Pseudomonadota</taxon>
        <taxon>Gammaproteobacteria</taxon>
        <taxon>Pseudomonadales</taxon>
        <taxon>Marinobacteraceae</taxon>
        <taxon>Marinobacter</taxon>
    </lineage>
</organism>
<feature type="transmembrane region" description="Helical" evidence="1">
    <location>
        <begin position="35"/>
        <end position="52"/>
    </location>
</feature>
<evidence type="ECO:0000259" key="2">
    <source>
        <dbReference type="Pfam" id="PF01578"/>
    </source>
</evidence>
<proteinExistence type="predicted"/>
<feature type="transmembrane region" description="Helical" evidence="1">
    <location>
        <begin position="89"/>
        <end position="110"/>
    </location>
</feature>
<feature type="domain" description="Cytochrome c assembly protein" evidence="2">
    <location>
        <begin position="38"/>
        <end position="262"/>
    </location>
</feature>